<dbReference type="InterPro" id="IPR027417">
    <property type="entry name" value="P-loop_NTPase"/>
</dbReference>
<dbReference type="Gene3D" id="3.40.50.300">
    <property type="entry name" value="P-loop containing nucleotide triphosphate hydrolases"/>
    <property type="match status" value="1"/>
</dbReference>
<dbReference type="Proteomes" id="UP000254159">
    <property type="component" value="Unassembled WGS sequence"/>
</dbReference>
<protein>
    <submittedName>
        <fullName evidence="1">Regulatory protein</fullName>
    </submittedName>
</protein>
<organism evidence="1 2">
    <name type="scientific">Escherichia coli</name>
    <dbReference type="NCBI Taxonomy" id="562"/>
    <lineage>
        <taxon>Bacteria</taxon>
        <taxon>Pseudomonadati</taxon>
        <taxon>Pseudomonadota</taxon>
        <taxon>Gammaproteobacteria</taxon>
        <taxon>Enterobacterales</taxon>
        <taxon>Enterobacteriaceae</taxon>
        <taxon>Escherichia</taxon>
    </lineage>
</organism>
<dbReference type="SUPFAM" id="SSF52540">
    <property type="entry name" value="P-loop containing nucleoside triphosphate hydrolases"/>
    <property type="match status" value="1"/>
</dbReference>
<reference evidence="1 2" key="1">
    <citation type="submission" date="2018-06" db="EMBL/GenBank/DDBJ databases">
        <authorList>
            <consortium name="Pathogen Informatics"/>
            <person name="Doyle S."/>
        </authorList>
    </citation>
    <scope>NUCLEOTIDE SEQUENCE [LARGE SCALE GENOMIC DNA]</scope>
    <source>
        <strain evidence="1 2">NCTC10865</strain>
    </source>
</reference>
<evidence type="ECO:0000313" key="1">
    <source>
        <dbReference type="EMBL" id="STI15324.1"/>
    </source>
</evidence>
<accession>A0A376RC55</accession>
<proteinExistence type="predicted"/>
<dbReference type="EMBL" id="UGCD01000002">
    <property type="protein sequence ID" value="STI15324.1"/>
    <property type="molecule type" value="Genomic_DNA"/>
</dbReference>
<name>A0A376RC55_ECOLX</name>
<gene>
    <name evidence="1" type="primary">malT_2</name>
    <name evidence="1" type="ORF">NCTC10865_00533</name>
</gene>
<sequence>MLIPSKLSRPVRLDHTVVRERLLAKLSGANNFRLALITSPAGYGKTTLISQWAAGKNDIGWYSLDEGDNQQERFASYLIAAVQQATNGHCAICETMAQKRQYASLTSLFAQLFIELAEWHSPLYLVIDDYHLITNPVIHESMRFFIRHQPENLTLVVLSRNLPQTGHCQSACS</sequence>
<evidence type="ECO:0000313" key="2">
    <source>
        <dbReference type="Proteomes" id="UP000254159"/>
    </source>
</evidence>
<dbReference type="AlphaFoldDB" id="A0A376RC55"/>